<dbReference type="GeneTree" id="ENSGT00940000157333"/>
<dbReference type="InterPro" id="IPR044111">
    <property type="entry name" value="GAT_GGA3"/>
</dbReference>
<keyword evidence="4" id="KW-0813">Transport</keyword>
<evidence type="ECO:0000256" key="2">
    <source>
        <dbReference type="ARBA" id="ARBA00004220"/>
    </source>
</evidence>
<evidence type="ECO:0000313" key="15">
    <source>
        <dbReference type="Ensembl" id="ENSCCRP00000076824.2"/>
    </source>
</evidence>
<evidence type="ECO:0000256" key="8">
    <source>
        <dbReference type="ARBA" id="ARBA00023034"/>
    </source>
</evidence>
<comment type="similarity">
    <text evidence="3">Belongs to the GGA protein family.</text>
</comment>
<proteinExistence type="inferred from homology"/>
<evidence type="ECO:0000259" key="12">
    <source>
        <dbReference type="PROSITE" id="PS50179"/>
    </source>
</evidence>
<dbReference type="SUPFAM" id="SSF49348">
    <property type="entry name" value="Clathrin adaptor appendage domain"/>
    <property type="match status" value="1"/>
</dbReference>
<reference evidence="15" key="2">
    <citation type="submission" date="2025-09" db="UniProtKB">
        <authorList>
            <consortium name="Ensembl"/>
        </authorList>
    </citation>
    <scope>IDENTIFICATION</scope>
</reference>
<dbReference type="GO" id="GO:0005802">
    <property type="term" value="C:trans-Golgi network"/>
    <property type="evidence" value="ECO:0007669"/>
    <property type="project" value="InterPro"/>
</dbReference>
<dbReference type="PANTHER" id="PTHR45905:SF3">
    <property type="entry name" value="ADP-RIBOSYLATION FACTOR-BINDING PROTEIN GGA3"/>
    <property type="match status" value="1"/>
</dbReference>
<evidence type="ECO:0000256" key="7">
    <source>
        <dbReference type="ARBA" id="ARBA00022927"/>
    </source>
</evidence>
<evidence type="ECO:0000259" key="13">
    <source>
        <dbReference type="PROSITE" id="PS50180"/>
    </source>
</evidence>
<dbReference type="InterPro" id="IPR013041">
    <property type="entry name" value="Clathrin_app_Ig-like_sf"/>
</dbReference>
<evidence type="ECO:0000256" key="9">
    <source>
        <dbReference type="ARBA" id="ARBA00023136"/>
    </source>
</evidence>
<evidence type="ECO:0000256" key="6">
    <source>
        <dbReference type="ARBA" id="ARBA00022843"/>
    </source>
</evidence>
<dbReference type="GO" id="GO:0006893">
    <property type="term" value="P:Golgi to plasma membrane transport"/>
    <property type="evidence" value="ECO:0007669"/>
    <property type="project" value="TreeGrafter"/>
</dbReference>
<dbReference type="PROSITE" id="PS50909">
    <property type="entry name" value="GAT"/>
    <property type="match status" value="1"/>
</dbReference>
<evidence type="ECO:0000256" key="3">
    <source>
        <dbReference type="ARBA" id="ARBA00008099"/>
    </source>
</evidence>
<evidence type="ECO:0000256" key="10">
    <source>
        <dbReference type="SAM" id="Coils"/>
    </source>
</evidence>
<dbReference type="GO" id="GO:0031267">
    <property type="term" value="F:small GTPase binding"/>
    <property type="evidence" value="ECO:0007669"/>
    <property type="project" value="InterPro"/>
</dbReference>
<dbReference type="Gene3D" id="1.20.5.170">
    <property type="match status" value="1"/>
</dbReference>
<keyword evidence="6" id="KW-0832">Ubl conjugation</keyword>
<feature type="domain" description="GAE" evidence="13">
    <location>
        <begin position="443"/>
        <end position="564"/>
    </location>
</feature>
<keyword evidence="7" id="KW-0653">Protein transport</keyword>
<keyword evidence="9" id="KW-0472">Membrane</keyword>
<dbReference type="Gene3D" id="2.60.40.1230">
    <property type="match status" value="1"/>
</dbReference>
<dbReference type="Proteomes" id="UP001108240">
    <property type="component" value="Unplaced"/>
</dbReference>
<organism evidence="15 16">
    <name type="scientific">Cyprinus carpio carpio</name>
    <dbReference type="NCBI Taxonomy" id="630221"/>
    <lineage>
        <taxon>Eukaryota</taxon>
        <taxon>Metazoa</taxon>
        <taxon>Chordata</taxon>
        <taxon>Craniata</taxon>
        <taxon>Vertebrata</taxon>
        <taxon>Euteleostomi</taxon>
        <taxon>Actinopterygii</taxon>
        <taxon>Neopterygii</taxon>
        <taxon>Teleostei</taxon>
        <taxon>Ostariophysi</taxon>
        <taxon>Cypriniformes</taxon>
        <taxon>Cyprinidae</taxon>
        <taxon>Cyprininae</taxon>
        <taxon>Cyprinus</taxon>
    </lineage>
</organism>
<dbReference type="SMART" id="SM00288">
    <property type="entry name" value="VHS"/>
    <property type="match status" value="1"/>
</dbReference>
<feature type="coiled-coil region" evidence="10">
    <location>
        <begin position="222"/>
        <end position="259"/>
    </location>
</feature>
<dbReference type="Pfam" id="PF18308">
    <property type="entry name" value="GGA_N-GAT"/>
    <property type="match status" value="1"/>
</dbReference>
<dbReference type="CDD" id="cd14240">
    <property type="entry name" value="GAT_GGA3"/>
    <property type="match status" value="1"/>
</dbReference>
<dbReference type="InterPro" id="IPR002014">
    <property type="entry name" value="VHS_dom"/>
</dbReference>
<dbReference type="AlphaFoldDB" id="A0A8C1HUV7"/>
<dbReference type="SMART" id="SM00809">
    <property type="entry name" value="Alpha_adaptinC2"/>
    <property type="match status" value="1"/>
</dbReference>
<dbReference type="PROSITE" id="PS50179">
    <property type="entry name" value="VHS"/>
    <property type="match status" value="1"/>
</dbReference>
<dbReference type="InterPro" id="IPR008153">
    <property type="entry name" value="GAE_dom"/>
</dbReference>
<dbReference type="InterPro" id="IPR008942">
    <property type="entry name" value="ENTH_VHS"/>
</dbReference>
<reference evidence="15" key="1">
    <citation type="submission" date="2025-08" db="UniProtKB">
        <authorList>
            <consortium name="Ensembl"/>
        </authorList>
    </citation>
    <scope>IDENTIFICATION</scope>
</reference>
<dbReference type="GO" id="GO:0035091">
    <property type="term" value="F:phosphatidylinositol binding"/>
    <property type="evidence" value="ECO:0007669"/>
    <property type="project" value="InterPro"/>
</dbReference>
<dbReference type="InterPro" id="IPR027422">
    <property type="entry name" value="GGA1-3"/>
</dbReference>
<sequence length="572" mass="63133">MHPCDWPSHCCASVSQTQSSTGPIVWSLRWCVSSTDKATHPTNRQEDWEYIIGFCDQINKELEGPQIAVRLLVHKIHSQEWEALQALTVLEACMKNCGRRFHNEIARYRFLNELIKVVSPKYMGDSVSEKVKNKIIEMLYSWTVAFPNEAKIADAYQTLKRQGLVMSDPELTVDKTLIPSPPTRPKNPVFDNEDMGKLLAELLRSKNPEDLQEANRLIKNMVKEDEARVQKMTKRSNTLEEVNNNVKLLSEMLSQYDRDRSSDADRELIKELYERCDKLRRTAFKLATEAEDNDSSLGDILKANDDLSRVIGSYKRIVEGQADDGDGEDLRPAASEGDSAYLILSFHSVSGLSGIAGGTFGLSGGVMGSAAAPLQSINPFVSAAVPGSPAVARAQVVTGGSAPGSPFFQPFSSPSHSLQSSPARSSDPSLSNLNVPLESIRPSKVLPVTLYDKDGVRVLMHFAMDCPPGRPDVLVMVVSLLNTAPLPVRSIVLQAAVPKSMRVKLQPPSGAEIAPFNPILPPASITQVMLLANPLKERVRLRYKLTYLLGEHQYSEVGELDQFPPADRWGSL</sequence>
<dbReference type="InterPro" id="IPR038425">
    <property type="entry name" value="GAT_sf"/>
</dbReference>
<evidence type="ECO:0000259" key="14">
    <source>
        <dbReference type="PROSITE" id="PS50909"/>
    </source>
</evidence>
<dbReference type="Gene3D" id="1.20.58.160">
    <property type="match status" value="1"/>
</dbReference>
<dbReference type="Pfam" id="PF00790">
    <property type="entry name" value="VHS"/>
    <property type="match status" value="1"/>
</dbReference>
<evidence type="ECO:0000313" key="16">
    <source>
        <dbReference type="Proteomes" id="UP001108240"/>
    </source>
</evidence>
<protein>
    <submittedName>
        <fullName evidence="15">Golgi associated, gamma adaptin ear containing, ARF binding protein 3b</fullName>
    </submittedName>
</protein>
<dbReference type="GO" id="GO:0034394">
    <property type="term" value="P:protein localization to cell surface"/>
    <property type="evidence" value="ECO:0007669"/>
    <property type="project" value="TreeGrafter"/>
</dbReference>
<dbReference type="InterPro" id="IPR004152">
    <property type="entry name" value="GAT_dom"/>
</dbReference>
<comment type="subcellular location">
    <subcellularLocation>
        <location evidence="2">Early endosome membrane</location>
        <topology evidence="2">Peripheral membrane protein</topology>
    </subcellularLocation>
    <subcellularLocation>
        <location evidence="1">Golgi apparatus</location>
        <location evidence="1">trans-Golgi network membrane</location>
        <topology evidence="1">Peripheral membrane protein</topology>
    </subcellularLocation>
</comment>
<dbReference type="Gene3D" id="1.25.40.90">
    <property type="match status" value="1"/>
</dbReference>
<dbReference type="Pfam" id="PF03127">
    <property type="entry name" value="GAT"/>
    <property type="match status" value="1"/>
</dbReference>
<evidence type="ECO:0000256" key="1">
    <source>
        <dbReference type="ARBA" id="ARBA00004150"/>
    </source>
</evidence>
<dbReference type="PROSITE" id="PS50180">
    <property type="entry name" value="GAE"/>
    <property type="match status" value="1"/>
</dbReference>
<feature type="domain" description="GAT" evidence="14">
    <location>
        <begin position="192"/>
        <end position="319"/>
    </location>
</feature>
<dbReference type="InterPro" id="IPR008152">
    <property type="entry name" value="Clathrin_a/b/g-adaptin_app_Ig"/>
</dbReference>
<name>A0A8C1HUV7_CYPCA</name>
<keyword evidence="16" id="KW-1185">Reference proteome</keyword>
<dbReference type="FunFam" id="1.25.40.90:FF:000011">
    <property type="entry name" value="ADP-ribosylation factor-binding protein GGA3 isoform X1"/>
    <property type="match status" value="1"/>
</dbReference>
<keyword evidence="8" id="KW-0333">Golgi apparatus</keyword>
<evidence type="ECO:0000256" key="4">
    <source>
        <dbReference type="ARBA" id="ARBA00022448"/>
    </source>
</evidence>
<dbReference type="FunFam" id="2.60.40.1230:FF:000001">
    <property type="entry name" value="ADP-ribosylation factor-binding protein GGA1 isoform 1"/>
    <property type="match status" value="1"/>
</dbReference>
<feature type="domain" description="VHS" evidence="12">
    <location>
        <begin position="38"/>
        <end position="167"/>
    </location>
</feature>
<accession>A0A8C1HUV7</accession>
<dbReference type="GO" id="GO:0031901">
    <property type="term" value="C:early endosome membrane"/>
    <property type="evidence" value="ECO:0007669"/>
    <property type="project" value="UniProtKB-SubCell"/>
</dbReference>
<dbReference type="SUPFAM" id="SSF89009">
    <property type="entry name" value="GAT-like domain"/>
    <property type="match status" value="1"/>
</dbReference>
<dbReference type="Ensembl" id="ENSCCRT00000083334.2">
    <property type="protein sequence ID" value="ENSCCRP00000076824.2"/>
    <property type="gene ID" value="ENSCCRG00000037932.2"/>
</dbReference>
<keyword evidence="10" id="KW-0175">Coiled coil</keyword>
<dbReference type="PANTHER" id="PTHR45905">
    <property type="entry name" value="GOLGI-LOCALIZED, GAMMA-ADAPTIN EAR CONTAINING, ARF BINDING PROTEIN"/>
    <property type="match status" value="1"/>
</dbReference>
<evidence type="ECO:0000256" key="5">
    <source>
        <dbReference type="ARBA" id="ARBA00022753"/>
    </source>
</evidence>
<feature type="region of interest" description="Disordered" evidence="11">
    <location>
        <begin position="408"/>
        <end position="430"/>
    </location>
</feature>
<dbReference type="InterPro" id="IPR041198">
    <property type="entry name" value="GGA_N-GAT"/>
</dbReference>
<dbReference type="GO" id="GO:0043130">
    <property type="term" value="F:ubiquitin binding"/>
    <property type="evidence" value="ECO:0007669"/>
    <property type="project" value="InterPro"/>
</dbReference>
<evidence type="ECO:0000256" key="11">
    <source>
        <dbReference type="SAM" id="MobiDB-lite"/>
    </source>
</evidence>
<dbReference type="SUPFAM" id="SSF48464">
    <property type="entry name" value="ENTH/VHS domain"/>
    <property type="match status" value="1"/>
</dbReference>
<dbReference type="GO" id="GO:0006886">
    <property type="term" value="P:intracellular protein transport"/>
    <property type="evidence" value="ECO:0007669"/>
    <property type="project" value="InterPro"/>
</dbReference>
<keyword evidence="5" id="KW-0967">Endosome</keyword>
<dbReference type="Pfam" id="PF02883">
    <property type="entry name" value="Alpha_adaptinC2"/>
    <property type="match status" value="1"/>
</dbReference>